<keyword evidence="4" id="KW-0694">RNA-binding</keyword>
<dbReference type="PANTHER" id="PTHR21600">
    <property type="entry name" value="MITOCHONDRIAL RNA PSEUDOURIDINE SYNTHASE"/>
    <property type="match status" value="1"/>
</dbReference>
<dbReference type="InterPro" id="IPR002942">
    <property type="entry name" value="S4_RNA-bd"/>
</dbReference>
<dbReference type="RefSeq" id="WP_313274498.1">
    <property type="nucleotide sequence ID" value="NZ_JASXSX010000005.1"/>
</dbReference>
<dbReference type="SUPFAM" id="SSF55120">
    <property type="entry name" value="Pseudouridine synthase"/>
    <property type="match status" value="1"/>
</dbReference>
<comment type="function">
    <text evidence="5">Responsible for synthesis of pseudouridine from uracil.</text>
</comment>
<name>A0ABU3ICJ1_9ACTO</name>
<dbReference type="InterPro" id="IPR020103">
    <property type="entry name" value="PsdUridine_synth_cat_dom_sf"/>
</dbReference>
<comment type="caution">
    <text evidence="7">The sequence shown here is derived from an EMBL/GenBank/DDBJ whole genome shotgun (WGS) entry which is preliminary data.</text>
</comment>
<dbReference type="Proteomes" id="UP001247542">
    <property type="component" value="Unassembled WGS sequence"/>
</dbReference>
<accession>A0ABU3ICJ1</accession>
<comment type="catalytic activity">
    <reaction evidence="1 5">
        <text>a uridine in RNA = a pseudouridine in RNA</text>
        <dbReference type="Rhea" id="RHEA:48348"/>
        <dbReference type="Rhea" id="RHEA-COMP:12068"/>
        <dbReference type="Rhea" id="RHEA-COMP:12069"/>
        <dbReference type="ChEBI" id="CHEBI:65314"/>
        <dbReference type="ChEBI" id="CHEBI:65315"/>
    </reaction>
</comment>
<dbReference type="CDD" id="cd00165">
    <property type="entry name" value="S4"/>
    <property type="match status" value="1"/>
</dbReference>
<evidence type="ECO:0000259" key="6">
    <source>
        <dbReference type="SMART" id="SM00363"/>
    </source>
</evidence>
<reference evidence="7 8" key="1">
    <citation type="submission" date="2023-06" db="EMBL/GenBank/DDBJ databases">
        <title>Draft genome sequence of Gleimia hominis type strain CCUG 57540T.</title>
        <authorList>
            <person name="Salva-Serra F."/>
            <person name="Cardew S."/>
            <person name="Jensie Markopoulos S."/>
            <person name="Ohlen M."/>
            <person name="Inganas E."/>
            <person name="Svensson-Stadler L."/>
            <person name="Moore E.R.B."/>
        </authorList>
    </citation>
    <scope>NUCLEOTIDE SEQUENCE [LARGE SCALE GENOMIC DNA]</scope>
    <source>
        <strain evidence="7 8">CCUG 57540</strain>
    </source>
</reference>
<evidence type="ECO:0000256" key="5">
    <source>
        <dbReference type="RuleBase" id="RU362028"/>
    </source>
</evidence>
<feature type="domain" description="RNA-binding S4" evidence="6">
    <location>
        <begin position="16"/>
        <end position="77"/>
    </location>
</feature>
<dbReference type="Pfam" id="PF01479">
    <property type="entry name" value="S4"/>
    <property type="match status" value="1"/>
</dbReference>
<dbReference type="InterPro" id="IPR036986">
    <property type="entry name" value="S4_RNA-bd_sf"/>
</dbReference>
<dbReference type="EC" id="5.4.99.-" evidence="5"/>
<evidence type="ECO:0000256" key="3">
    <source>
        <dbReference type="ARBA" id="ARBA00023235"/>
    </source>
</evidence>
<gene>
    <name evidence="7" type="ORF">QS713_08540</name>
</gene>
<dbReference type="PANTHER" id="PTHR21600:SF44">
    <property type="entry name" value="RIBOSOMAL LARGE SUBUNIT PSEUDOURIDINE SYNTHASE D"/>
    <property type="match status" value="1"/>
</dbReference>
<dbReference type="InterPro" id="IPR006145">
    <property type="entry name" value="PsdUridine_synth_RsuA/RluA"/>
</dbReference>
<dbReference type="InterPro" id="IPR050188">
    <property type="entry name" value="RluA_PseudoU_synthase"/>
</dbReference>
<dbReference type="Pfam" id="PF00849">
    <property type="entry name" value="PseudoU_synth_2"/>
    <property type="match status" value="1"/>
</dbReference>
<proteinExistence type="inferred from homology"/>
<keyword evidence="8" id="KW-1185">Reference proteome</keyword>
<evidence type="ECO:0000313" key="8">
    <source>
        <dbReference type="Proteomes" id="UP001247542"/>
    </source>
</evidence>
<comment type="similarity">
    <text evidence="2 5">Belongs to the pseudouridine synthase RluA family.</text>
</comment>
<evidence type="ECO:0000256" key="2">
    <source>
        <dbReference type="ARBA" id="ARBA00010876"/>
    </source>
</evidence>
<keyword evidence="3 5" id="KW-0413">Isomerase</keyword>
<dbReference type="CDD" id="cd02869">
    <property type="entry name" value="PseudoU_synth_RluA_like"/>
    <property type="match status" value="1"/>
</dbReference>
<organism evidence="7 8">
    <name type="scientific">Gleimia hominis</name>
    <dbReference type="NCBI Taxonomy" id="595468"/>
    <lineage>
        <taxon>Bacteria</taxon>
        <taxon>Bacillati</taxon>
        <taxon>Actinomycetota</taxon>
        <taxon>Actinomycetes</taxon>
        <taxon>Actinomycetales</taxon>
        <taxon>Actinomycetaceae</taxon>
        <taxon>Gleimia</taxon>
    </lineage>
</organism>
<dbReference type="PROSITE" id="PS50889">
    <property type="entry name" value="S4"/>
    <property type="match status" value="1"/>
</dbReference>
<evidence type="ECO:0000256" key="4">
    <source>
        <dbReference type="PROSITE-ProRule" id="PRU00182"/>
    </source>
</evidence>
<dbReference type="SUPFAM" id="SSF55174">
    <property type="entry name" value="Alpha-L RNA-binding motif"/>
    <property type="match status" value="1"/>
</dbReference>
<dbReference type="SMART" id="SM00363">
    <property type="entry name" value="S4"/>
    <property type="match status" value="1"/>
</dbReference>
<sequence>MSDTRFLPIPDALVGMRVDTALARMLGLSRTASSDLVEAGKVRVNAQTVKKNFKLPGEGLLEVDMAQPKAVPPPVVGMDIIYNDEDVVVVNKPVGVAAHTGPGWSGPTVLTELEASGLRISTSGPPERQGIVHRLDVGTSGAMAVAKSELAYTKLKHAFKERKVRKIYHAIVCGHPDPQTGTIDAPIARHPSKEWRMAVVAGGRRAVTHYRTLELLAGAALVEVELETGRTHQIRVHFSALHHPCVGDTFYGADPQQAEKLGLKRQWLHARTLEFEHPRTGIRTVVNAPYMADLEGALNQLRHFGE</sequence>
<dbReference type="InterPro" id="IPR006225">
    <property type="entry name" value="PsdUridine_synth_RluC/D"/>
</dbReference>
<dbReference type="Gene3D" id="3.30.2350.10">
    <property type="entry name" value="Pseudouridine synthase"/>
    <property type="match status" value="1"/>
</dbReference>
<protein>
    <recommendedName>
        <fullName evidence="5">Pseudouridine synthase</fullName>
        <ecNumber evidence="5">5.4.99.-</ecNumber>
    </recommendedName>
</protein>
<dbReference type="Gene3D" id="3.10.290.10">
    <property type="entry name" value="RNA-binding S4 domain"/>
    <property type="match status" value="1"/>
</dbReference>
<evidence type="ECO:0000256" key="1">
    <source>
        <dbReference type="ARBA" id="ARBA00000073"/>
    </source>
</evidence>
<dbReference type="NCBIfam" id="TIGR00005">
    <property type="entry name" value="rluA_subfam"/>
    <property type="match status" value="1"/>
</dbReference>
<dbReference type="EMBL" id="JASXSX010000005">
    <property type="protein sequence ID" value="MDT3768104.1"/>
    <property type="molecule type" value="Genomic_DNA"/>
</dbReference>
<evidence type="ECO:0000313" key="7">
    <source>
        <dbReference type="EMBL" id="MDT3768104.1"/>
    </source>
</evidence>